<dbReference type="EMBL" id="DXBJ01000008">
    <property type="protein sequence ID" value="HIZ57178.1"/>
    <property type="molecule type" value="Genomic_DNA"/>
</dbReference>
<keyword evidence="2" id="KW-0808">Transferase</keyword>
<dbReference type="PANTHER" id="PTHR12526">
    <property type="entry name" value="GLYCOSYLTRANSFERASE"/>
    <property type="match status" value="1"/>
</dbReference>
<organism evidence="4 5">
    <name type="scientific">Candidatus Faecalibacterium gallistercoris</name>
    <dbReference type="NCBI Taxonomy" id="2838579"/>
    <lineage>
        <taxon>Bacteria</taxon>
        <taxon>Bacillati</taxon>
        <taxon>Bacillota</taxon>
        <taxon>Clostridia</taxon>
        <taxon>Eubacteriales</taxon>
        <taxon>Oscillospiraceae</taxon>
        <taxon>Faecalibacterium</taxon>
    </lineage>
</organism>
<evidence type="ECO:0000256" key="1">
    <source>
        <dbReference type="ARBA" id="ARBA00022676"/>
    </source>
</evidence>
<dbReference type="Pfam" id="PF00534">
    <property type="entry name" value="Glycos_transf_1"/>
    <property type="match status" value="1"/>
</dbReference>
<dbReference type="InterPro" id="IPR001296">
    <property type="entry name" value="Glyco_trans_1"/>
</dbReference>
<name>A0A9D2JM66_9FIRM</name>
<dbReference type="Proteomes" id="UP000824065">
    <property type="component" value="Unassembled WGS sequence"/>
</dbReference>
<sequence>MYSTYSQFQQFQLSTQPYQDTQRTWLAVYAPGRCASLAASLELQLHRKFQLTQSLDGLPQGVDGVVVAAEDAECLSTTLSYFAAALQSGADLAFCDAVFGFEGDTVVYRAAGRPEGCRCAVLSRALLERCRARAKDPDCPAALLELAFRLAGQPVHISQALLRYRRPPCAEDLFSPRGKRALLLSHVLDMTGAPIVLVSAVPVLRRMGYEVAVLGPGDGGSLSLFVEAGATAVTHPDCVSSSALWGLATAADLVIANTIVEVKAIRALSGGPVPVLWWLHDAFVGYGYLSHLIPRELGPNIRVCAVGSHATAAMHAHRPGFEIGQLIYGLPDYAQDTFEPYDTGYAGGLPLFVSVGAFESRKGQDILVDAIRLLPGEVRSRAAFLFVGKGADKRLLAQVQQLAADYPQNVFYVSRLTRDEIKSLMQQCTCTVCSSRDDPMPTFVTEGLIFGKPGIVSEHTGTAGLITEGVDGFVYHGDSPAALAEAMTKLIAHPGLAARMAPACRALYERYYSKQSFADTLQAQVEALLQQVQPAPDVS</sequence>
<accession>A0A9D2JM66</accession>
<evidence type="ECO:0000313" key="4">
    <source>
        <dbReference type="EMBL" id="HIZ57178.1"/>
    </source>
</evidence>
<feature type="domain" description="Glycosyl transferase family 1" evidence="3">
    <location>
        <begin position="348"/>
        <end position="502"/>
    </location>
</feature>
<dbReference type="CDD" id="cd03801">
    <property type="entry name" value="GT4_PimA-like"/>
    <property type="match status" value="1"/>
</dbReference>
<dbReference type="SUPFAM" id="SSF53756">
    <property type="entry name" value="UDP-Glycosyltransferase/glycogen phosphorylase"/>
    <property type="match status" value="1"/>
</dbReference>
<evidence type="ECO:0000256" key="2">
    <source>
        <dbReference type="ARBA" id="ARBA00022679"/>
    </source>
</evidence>
<reference evidence="4" key="1">
    <citation type="journal article" date="2021" name="PeerJ">
        <title>Extensive microbial diversity within the chicken gut microbiome revealed by metagenomics and culture.</title>
        <authorList>
            <person name="Gilroy R."/>
            <person name="Ravi A."/>
            <person name="Getino M."/>
            <person name="Pursley I."/>
            <person name="Horton D.L."/>
            <person name="Alikhan N.F."/>
            <person name="Baker D."/>
            <person name="Gharbi K."/>
            <person name="Hall N."/>
            <person name="Watson M."/>
            <person name="Adriaenssens E.M."/>
            <person name="Foster-Nyarko E."/>
            <person name="Jarju S."/>
            <person name="Secka A."/>
            <person name="Antonio M."/>
            <person name="Oren A."/>
            <person name="Chaudhuri R.R."/>
            <person name="La Ragione R."/>
            <person name="Hildebrand F."/>
            <person name="Pallen M.J."/>
        </authorList>
    </citation>
    <scope>NUCLEOTIDE SEQUENCE</scope>
    <source>
        <strain evidence="4">ChiBcec16-3735</strain>
    </source>
</reference>
<dbReference type="PANTHER" id="PTHR12526:SF510">
    <property type="entry name" value="D-INOSITOL 3-PHOSPHATE GLYCOSYLTRANSFERASE"/>
    <property type="match status" value="1"/>
</dbReference>
<dbReference type="Gene3D" id="3.40.50.2000">
    <property type="entry name" value="Glycogen Phosphorylase B"/>
    <property type="match status" value="1"/>
</dbReference>
<proteinExistence type="predicted"/>
<evidence type="ECO:0000313" key="5">
    <source>
        <dbReference type="Proteomes" id="UP000824065"/>
    </source>
</evidence>
<dbReference type="AlphaFoldDB" id="A0A9D2JM66"/>
<keyword evidence="1" id="KW-0328">Glycosyltransferase</keyword>
<protein>
    <submittedName>
        <fullName evidence="4">Glycosyltransferase family 4 protein</fullName>
    </submittedName>
</protein>
<dbReference type="InterPro" id="IPR041693">
    <property type="entry name" value="Glyco_trans_4_5"/>
</dbReference>
<gene>
    <name evidence="4" type="ORF">H9725_01100</name>
</gene>
<comment type="caution">
    <text evidence="4">The sequence shown here is derived from an EMBL/GenBank/DDBJ whole genome shotgun (WGS) entry which is preliminary data.</text>
</comment>
<dbReference type="Pfam" id="PF16994">
    <property type="entry name" value="Glyco_trans_4_5"/>
    <property type="match status" value="1"/>
</dbReference>
<dbReference type="GO" id="GO:0016757">
    <property type="term" value="F:glycosyltransferase activity"/>
    <property type="evidence" value="ECO:0007669"/>
    <property type="project" value="UniProtKB-KW"/>
</dbReference>
<reference evidence="4" key="2">
    <citation type="submission" date="2021-04" db="EMBL/GenBank/DDBJ databases">
        <authorList>
            <person name="Gilroy R."/>
        </authorList>
    </citation>
    <scope>NUCLEOTIDE SEQUENCE</scope>
    <source>
        <strain evidence="4">ChiBcec16-3735</strain>
    </source>
</reference>
<evidence type="ECO:0000259" key="3">
    <source>
        <dbReference type="Pfam" id="PF00534"/>
    </source>
</evidence>